<comment type="similarity">
    <text evidence="1">Belongs to the ABC transporter superfamily.</text>
</comment>
<dbReference type="AlphaFoldDB" id="X1QCA5"/>
<evidence type="ECO:0000256" key="2">
    <source>
        <dbReference type="ARBA" id="ARBA00022448"/>
    </source>
</evidence>
<dbReference type="InterPro" id="IPR027417">
    <property type="entry name" value="P-loop_NTPase"/>
</dbReference>
<dbReference type="EMBL" id="BARV01033646">
    <property type="protein sequence ID" value="GAI52431.1"/>
    <property type="molecule type" value="Genomic_DNA"/>
</dbReference>
<keyword evidence="2" id="KW-0813">Transport</keyword>
<feature type="non-terminal residue" evidence="6">
    <location>
        <position position="49"/>
    </location>
</feature>
<evidence type="ECO:0000259" key="5">
    <source>
        <dbReference type="Pfam" id="PF00005"/>
    </source>
</evidence>
<dbReference type="SUPFAM" id="SSF52540">
    <property type="entry name" value="P-loop containing nucleoside triphosphate hydrolases"/>
    <property type="match status" value="1"/>
</dbReference>
<accession>X1QCA5</accession>
<feature type="domain" description="ABC transporter" evidence="5">
    <location>
        <begin position="20"/>
        <end position="49"/>
    </location>
</feature>
<sequence>MRESILFKGLTRYYNDFLALDNFSLSVKWNEDVALLGPNGAGKTTALKI</sequence>
<evidence type="ECO:0000256" key="1">
    <source>
        <dbReference type="ARBA" id="ARBA00005417"/>
    </source>
</evidence>
<dbReference type="GO" id="GO:0016887">
    <property type="term" value="F:ATP hydrolysis activity"/>
    <property type="evidence" value="ECO:0007669"/>
    <property type="project" value="InterPro"/>
</dbReference>
<reference evidence="6" key="1">
    <citation type="journal article" date="2014" name="Front. Microbiol.">
        <title>High frequency of phylogenetically diverse reductive dehalogenase-homologous genes in deep subseafloor sedimentary metagenomes.</title>
        <authorList>
            <person name="Kawai M."/>
            <person name="Futagami T."/>
            <person name="Toyoda A."/>
            <person name="Takaki Y."/>
            <person name="Nishi S."/>
            <person name="Hori S."/>
            <person name="Arai W."/>
            <person name="Tsubouchi T."/>
            <person name="Morono Y."/>
            <person name="Uchiyama I."/>
            <person name="Ito T."/>
            <person name="Fujiyama A."/>
            <person name="Inagaki F."/>
            <person name="Takami H."/>
        </authorList>
    </citation>
    <scope>NUCLEOTIDE SEQUENCE</scope>
    <source>
        <strain evidence="6">Expedition CK06-06</strain>
    </source>
</reference>
<dbReference type="PANTHER" id="PTHR42711:SF5">
    <property type="entry name" value="ABC TRANSPORTER ATP-BINDING PROTEIN NATA"/>
    <property type="match status" value="1"/>
</dbReference>
<protein>
    <recommendedName>
        <fullName evidence="5">ABC transporter domain-containing protein</fullName>
    </recommendedName>
</protein>
<dbReference type="PANTHER" id="PTHR42711">
    <property type="entry name" value="ABC TRANSPORTER ATP-BINDING PROTEIN"/>
    <property type="match status" value="1"/>
</dbReference>
<proteinExistence type="inferred from homology"/>
<keyword evidence="3" id="KW-0547">Nucleotide-binding</keyword>
<organism evidence="6">
    <name type="scientific">marine sediment metagenome</name>
    <dbReference type="NCBI Taxonomy" id="412755"/>
    <lineage>
        <taxon>unclassified sequences</taxon>
        <taxon>metagenomes</taxon>
        <taxon>ecological metagenomes</taxon>
    </lineage>
</organism>
<dbReference type="Pfam" id="PF00005">
    <property type="entry name" value="ABC_tran"/>
    <property type="match status" value="1"/>
</dbReference>
<evidence type="ECO:0000313" key="6">
    <source>
        <dbReference type="EMBL" id="GAI52431.1"/>
    </source>
</evidence>
<name>X1QCA5_9ZZZZ</name>
<keyword evidence="4" id="KW-0067">ATP-binding</keyword>
<gene>
    <name evidence="6" type="ORF">S06H3_52849</name>
</gene>
<dbReference type="Gene3D" id="3.40.50.300">
    <property type="entry name" value="P-loop containing nucleotide triphosphate hydrolases"/>
    <property type="match status" value="1"/>
</dbReference>
<dbReference type="InterPro" id="IPR050763">
    <property type="entry name" value="ABC_transporter_ATP-binding"/>
</dbReference>
<dbReference type="InterPro" id="IPR003439">
    <property type="entry name" value="ABC_transporter-like_ATP-bd"/>
</dbReference>
<comment type="caution">
    <text evidence="6">The sequence shown here is derived from an EMBL/GenBank/DDBJ whole genome shotgun (WGS) entry which is preliminary data.</text>
</comment>
<dbReference type="GO" id="GO:0005524">
    <property type="term" value="F:ATP binding"/>
    <property type="evidence" value="ECO:0007669"/>
    <property type="project" value="UniProtKB-KW"/>
</dbReference>
<evidence type="ECO:0000256" key="4">
    <source>
        <dbReference type="ARBA" id="ARBA00022840"/>
    </source>
</evidence>
<evidence type="ECO:0000256" key="3">
    <source>
        <dbReference type="ARBA" id="ARBA00022741"/>
    </source>
</evidence>